<name>A0A4R2L7M0_9FIRM</name>
<gene>
    <name evidence="1" type="ORF">EV214_101252</name>
</gene>
<dbReference type="RefSeq" id="WP_132241859.1">
    <property type="nucleotide sequence ID" value="NZ_SLWV01000001.1"/>
</dbReference>
<evidence type="ECO:0000313" key="1">
    <source>
        <dbReference type="EMBL" id="TCO80016.1"/>
    </source>
</evidence>
<dbReference type="Proteomes" id="UP000294919">
    <property type="component" value="Unassembled WGS sequence"/>
</dbReference>
<accession>A0A4R2L7M0</accession>
<dbReference type="AlphaFoldDB" id="A0A4R2L7M0"/>
<dbReference type="EMBL" id="SLWV01000001">
    <property type="protein sequence ID" value="TCO80016.1"/>
    <property type="molecule type" value="Genomic_DNA"/>
</dbReference>
<keyword evidence="2" id="KW-1185">Reference proteome</keyword>
<comment type="caution">
    <text evidence="1">The sequence shown here is derived from an EMBL/GenBank/DDBJ whole genome shotgun (WGS) entry which is preliminary data.</text>
</comment>
<proteinExistence type="predicted"/>
<sequence>MTCNHNSPQLNLSLSDKCCTASTGCEFDGTLRKVKAEPIYVQKVYDAALFNLQGLKTIAGQEFEPNLGRNARILRILDIRCKKFFNPLDINDERNLIVKPTTTISGADFVEDGCGNALEVTGPDGTQSEKILYTNTKDCDNEWKGTPIFGTQTIEITGNVVVEIDVLFTDKCDKECTVTLSANVPISRNQAPLLLTNFFELCMPSVFDTAFLPRFTEFCNINCETRLGTNSITRDIIVDPSNGNVSANLIIALCITCEKKIVVPVQLCVLSTGFPNLSAETDPICSTFPQLFPNQIDRKPHCRCTQETEVAEVNEEQN</sequence>
<dbReference type="OrthoDB" id="1949316at2"/>
<reference evidence="1 2" key="1">
    <citation type="submission" date="2019-03" db="EMBL/GenBank/DDBJ databases">
        <title>Genomic Encyclopedia of Type Strains, Phase IV (KMG-IV): sequencing the most valuable type-strain genomes for metagenomic binning, comparative biology and taxonomic classification.</title>
        <authorList>
            <person name="Goeker M."/>
        </authorList>
    </citation>
    <scope>NUCLEOTIDE SEQUENCE [LARGE SCALE GENOMIC DNA]</scope>
    <source>
        <strain evidence="1 2">DSM 102940</strain>
    </source>
</reference>
<organism evidence="1 2">
    <name type="scientific">Marinisporobacter balticus</name>
    <dbReference type="NCBI Taxonomy" id="2018667"/>
    <lineage>
        <taxon>Bacteria</taxon>
        <taxon>Bacillati</taxon>
        <taxon>Bacillota</taxon>
        <taxon>Clostridia</taxon>
        <taxon>Peptostreptococcales</taxon>
        <taxon>Thermotaleaceae</taxon>
        <taxon>Marinisporobacter</taxon>
    </lineage>
</organism>
<protein>
    <submittedName>
        <fullName evidence="1">Uncharacterized protein</fullName>
    </submittedName>
</protein>
<evidence type="ECO:0000313" key="2">
    <source>
        <dbReference type="Proteomes" id="UP000294919"/>
    </source>
</evidence>